<proteinExistence type="predicted"/>
<gene>
    <name evidence="2" type="ORF">GTP41_17310</name>
</gene>
<keyword evidence="1" id="KW-0732">Signal</keyword>
<sequence length="248" mass="27339">MKYFTTLLLASGLVAGNALAAEDIEHPGNWIIAAEIGAITTSGNTSGTSVTGKFEALQDTPLWSNEYTGHGYLKEDRNRIDGQDVNTRSAQRYQLGAKAGYKLMEENSTLYMLASMAEDKFGAYTRSSSVGVGHGFRWFQSDDKTLDMEFGPGYFDGKRANGEREQGMIVRGRAAFRWKLNDNAAFAQTLTVERGSWNMHSTSETSLSTRINGSMQMKAAFRAQNDTSVPVDKQNTDTQTSLTLVYSF</sequence>
<comment type="caution">
    <text evidence="2">The sequence shown here is derived from an EMBL/GenBank/DDBJ whole genome shotgun (WGS) entry which is preliminary data.</text>
</comment>
<reference evidence="2 3" key="1">
    <citation type="submission" date="2019-12" db="EMBL/GenBank/DDBJ databases">
        <title>Novel species isolated from a subtropical stream in China.</title>
        <authorList>
            <person name="Lu H."/>
        </authorList>
    </citation>
    <scope>NUCLEOTIDE SEQUENCE [LARGE SCALE GENOMIC DNA]</scope>
    <source>
        <strain evidence="2 3">DS3</strain>
    </source>
</reference>
<feature type="chain" id="PRO_5026854470" evidence="1">
    <location>
        <begin position="21"/>
        <end position="248"/>
    </location>
</feature>
<organism evidence="2 3">
    <name type="scientific">Pseudoduganella guangdongensis</name>
    <dbReference type="NCBI Taxonomy" id="2692179"/>
    <lineage>
        <taxon>Bacteria</taxon>
        <taxon>Pseudomonadati</taxon>
        <taxon>Pseudomonadota</taxon>
        <taxon>Betaproteobacteria</taxon>
        <taxon>Burkholderiales</taxon>
        <taxon>Oxalobacteraceae</taxon>
        <taxon>Telluria group</taxon>
        <taxon>Pseudoduganella</taxon>
    </lineage>
</organism>
<dbReference type="Proteomes" id="UP000448575">
    <property type="component" value="Unassembled WGS sequence"/>
</dbReference>
<dbReference type="EMBL" id="WWCJ01000012">
    <property type="protein sequence ID" value="MYN03854.1"/>
    <property type="molecule type" value="Genomic_DNA"/>
</dbReference>
<dbReference type="RefSeq" id="WP_161026825.1">
    <property type="nucleotide sequence ID" value="NZ_WWCJ01000012.1"/>
</dbReference>
<evidence type="ECO:0000313" key="2">
    <source>
        <dbReference type="EMBL" id="MYN03854.1"/>
    </source>
</evidence>
<dbReference type="Pfam" id="PF04338">
    <property type="entry name" value="DUF481"/>
    <property type="match status" value="1"/>
</dbReference>
<evidence type="ECO:0000256" key="1">
    <source>
        <dbReference type="SAM" id="SignalP"/>
    </source>
</evidence>
<dbReference type="AlphaFoldDB" id="A0A6N9HJV1"/>
<feature type="signal peptide" evidence="1">
    <location>
        <begin position="1"/>
        <end position="20"/>
    </location>
</feature>
<keyword evidence="3" id="KW-1185">Reference proteome</keyword>
<protein>
    <submittedName>
        <fullName evidence="2">DUF481 domain-containing protein</fullName>
    </submittedName>
</protein>
<dbReference type="InterPro" id="IPR007433">
    <property type="entry name" value="DUF481"/>
</dbReference>
<evidence type="ECO:0000313" key="3">
    <source>
        <dbReference type="Proteomes" id="UP000448575"/>
    </source>
</evidence>
<accession>A0A6N9HJV1</accession>
<name>A0A6N9HJV1_9BURK</name>